<evidence type="ECO:0000256" key="1">
    <source>
        <dbReference type="ARBA" id="ARBA00004201"/>
    </source>
</evidence>
<dbReference type="Proteomes" id="UP001219934">
    <property type="component" value="Unassembled WGS sequence"/>
</dbReference>
<dbReference type="FunFam" id="3.40.50.10260:FF:000001">
    <property type="entry name" value="Enhancer of mRNA-decapping protein 3"/>
    <property type="match status" value="1"/>
</dbReference>
<dbReference type="GO" id="GO:0000932">
    <property type="term" value="C:P-body"/>
    <property type="evidence" value="ECO:0007669"/>
    <property type="project" value="UniProtKB-SubCell"/>
</dbReference>
<evidence type="ECO:0000259" key="9">
    <source>
        <dbReference type="PROSITE" id="PS51512"/>
    </source>
</evidence>
<dbReference type="PANTHER" id="PTHR13612:SF0">
    <property type="entry name" value="ENHANCER OF MRNA-DECAPPING PROTEIN 3"/>
    <property type="match status" value="1"/>
</dbReference>
<dbReference type="PROSITE" id="PS51385">
    <property type="entry name" value="YJEF_N"/>
    <property type="match status" value="1"/>
</dbReference>
<dbReference type="CDD" id="cd01737">
    <property type="entry name" value="LSm16_N"/>
    <property type="match status" value="1"/>
</dbReference>
<dbReference type="AlphaFoldDB" id="A0AAD6A8J5"/>
<keyword evidence="11" id="KW-1185">Reference proteome</keyword>
<evidence type="ECO:0000256" key="5">
    <source>
        <dbReference type="ARBA" id="ARBA00022884"/>
    </source>
</evidence>
<evidence type="ECO:0000256" key="3">
    <source>
        <dbReference type="ARBA" id="ARBA00015797"/>
    </source>
</evidence>
<feature type="region of interest" description="Disordered" evidence="7">
    <location>
        <begin position="70"/>
        <end position="104"/>
    </location>
</feature>
<evidence type="ECO:0000256" key="7">
    <source>
        <dbReference type="SAM" id="MobiDB-lite"/>
    </source>
</evidence>
<comment type="caution">
    <text evidence="10">The sequence shown here is derived from an EMBL/GenBank/DDBJ whole genome shotgun (WGS) entry which is preliminary data.</text>
</comment>
<dbReference type="PANTHER" id="PTHR13612">
    <property type="entry name" value="ENHANCER OF MRNA-DECAPPING PROTEIN 3"/>
    <property type="match status" value="1"/>
</dbReference>
<dbReference type="SUPFAM" id="SSF64153">
    <property type="entry name" value="YjeF N-terminal domain-like"/>
    <property type="match status" value="1"/>
</dbReference>
<dbReference type="GO" id="GO:0031087">
    <property type="term" value="P:deadenylation-independent decapping of nuclear-transcribed mRNA"/>
    <property type="evidence" value="ECO:0007669"/>
    <property type="project" value="InterPro"/>
</dbReference>
<keyword evidence="4" id="KW-0963">Cytoplasm</keyword>
<evidence type="ECO:0000256" key="4">
    <source>
        <dbReference type="ARBA" id="ARBA00022490"/>
    </source>
</evidence>
<protein>
    <recommendedName>
        <fullName evidence="3">Enhancer of mRNA-decapping protein 3</fullName>
    </recommendedName>
    <alternativeName>
        <fullName evidence="6">YjeF domain-containing protein 1</fullName>
    </alternativeName>
</protein>
<dbReference type="InterPro" id="IPR036652">
    <property type="entry name" value="YjeF_N_dom_sf"/>
</dbReference>
<dbReference type="SMART" id="SM01271">
    <property type="entry name" value="LSM14"/>
    <property type="match status" value="1"/>
</dbReference>
<dbReference type="Gene3D" id="2.30.30.100">
    <property type="match status" value="1"/>
</dbReference>
<feature type="domain" description="DFDF" evidence="9">
    <location>
        <begin position="217"/>
        <end position="253"/>
    </location>
</feature>
<dbReference type="InterPro" id="IPR034107">
    <property type="entry name" value="Lsm16_N"/>
</dbReference>
<dbReference type="SMART" id="SM01199">
    <property type="entry name" value="FDF"/>
    <property type="match status" value="1"/>
</dbReference>
<comment type="subcellular location">
    <subcellularLocation>
        <location evidence="1">Cytoplasm</location>
        <location evidence="1">P-body</location>
    </subcellularLocation>
</comment>
<dbReference type="InterPro" id="IPR025762">
    <property type="entry name" value="DFDF"/>
</dbReference>
<dbReference type="InterPro" id="IPR025609">
    <property type="entry name" value="Lsm14-like_N"/>
</dbReference>
<dbReference type="EMBL" id="JAPTMU010000206">
    <property type="protein sequence ID" value="KAJ4920311.1"/>
    <property type="molecule type" value="Genomic_DNA"/>
</dbReference>
<feature type="domain" description="YjeF N-terminal" evidence="8">
    <location>
        <begin position="437"/>
        <end position="641"/>
    </location>
</feature>
<dbReference type="Pfam" id="PF12701">
    <property type="entry name" value="LSM14"/>
    <property type="match status" value="1"/>
</dbReference>
<dbReference type="GO" id="GO:0003729">
    <property type="term" value="F:mRNA binding"/>
    <property type="evidence" value="ECO:0007669"/>
    <property type="project" value="InterPro"/>
</dbReference>
<dbReference type="InterPro" id="IPR004443">
    <property type="entry name" value="YjeF_N_dom"/>
</dbReference>
<dbReference type="PROSITE" id="PS51512">
    <property type="entry name" value="DFDF"/>
    <property type="match status" value="1"/>
</dbReference>
<organism evidence="10 11">
    <name type="scientific">Pogonophryne albipinna</name>
    <dbReference type="NCBI Taxonomy" id="1090488"/>
    <lineage>
        <taxon>Eukaryota</taxon>
        <taxon>Metazoa</taxon>
        <taxon>Chordata</taxon>
        <taxon>Craniata</taxon>
        <taxon>Vertebrata</taxon>
        <taxon>Euteleostomi</taxon>
        <taxon>Actinopterygii</taxon>
        <taxon>Neopterygii</taxon>
        <taxon>Teleostei</taxon>
        <taxon>Neoteleostei</taxon>
        <taxon>Acanthomorphata</taxon>
        <taxon>Eupercaria</taxon>
        <taxon>Perciformes</taxon>
        <taxon>Notothenioidei</taxon>
        <taxon>Pogonophryne</taxon>
    </lineage>
</organism>
<dbReference type="Gene3D" id="3.40.50.10260">
    <property type="entry name" value="YjeF N-terminal domain"/>
    <property type="match status" value="1"/>
</dbReference>
<keyword evidence="5" id="KW-0694">RNA-binding</keyword>
<gene>
    <name evidence="10" type="ORF">JOQ06_021605</name>
</gene>
<name>A0AAD6A8J5_9TELE</name>
<evidence type="ECO:0000313" key="10">
    <source>
        <dbReference type="EMBL" id="KAJ4920311.1"/>
    </source>
</evidence>
<accession>A0AAD6A8J5</accession>
<evidence type="ECO:0000313" key="11">
    <source>
        <dbReference type="Proteomes" id="UP001219934"/>
    </source>
</evidence>
<dbReference type="Pfam" id="PF03853">
    <property type="entry name" value="YjeF_N"/>
    <property type="match status" value="1"/>
</dbReference>
<sequence length="662" mass="72617">MATDWLESVVSINCGLTLGVYQGSVSSVDHRNQTISLKLPFHNGVRCSLPEVTFSARDIKELKILDFQRTVSEPSSDPGSAAEPSLVPAERQGQPLHPQGTNSTAPITILRREEVMRSFSCPPVLSFPHTGNASPPTGSHFVPELVFGELMPKLRAKVASVRSERSVRRISASQRAVWFSCGYLTEGQSNVRGATQASQRKNMVRNGGPRTRDDECFGGGTDDNMDSDFDFEGNLALFDKAAVFSKISSLGSEGEKQTYRHDQNILEVKPIVYRQITVPQHQHGGKEYCTEFNLQPGAPSVHLKHCDSSDLKAETIILSSALCNYHAAVQPYVNSSSETGTHHRALTWSLPVNTKINNTEESLQSENEQQGRGHSQCINKGLMITVNSADLHPDQVSRVHSSSRRRASSHSDSLLAHVQPKGVLLSAHSGLVVPSVTFDLHKRLLASAERWGLSVERRLETIGVCSSQMALTLLGGPNRLTPKNGHQLPVVVLLCGPHLQGAQGVSCGRHLANHQVETVLFLPNCLKMQECVSREVTLYSRSSSQQVASSRDLPQTPVDLVINCLDHHENPLLREQSWYQSAALWANQNRAPVLSIDPAVGTVPQSVEAKWTLFLGLPLDVEQTESKVYLCDVGIPKRVFQEVGISYHSPFGCKFVIPLHTA</sequence>
<evidence type="ECO:0000256" key="6">
    <source>
        <dbReference type="ARBA" id="ARBA00032192"/>
    </source>
</evidence>
<evidence type="ECO:0000256" key="2">
    <source>
        <dbReference type="ARBA" id="ARBA00006610"/>
    </source>
</evidence>
<evidence type="ECO:0000259" key="8">
    <source>
        <dbReference type="PROSITE" id="PS51385"/>
    </source>
</evidence>
<comment type="similarity">
    <text evidence="2">Belongs to the EDC3 family.</text>
</comment>
<dbReference type="InterPro" id="IPR019050">
    <property type="entry name" value="FDF_dom"/>
</dbReference>
<dbReference type="Pfam" id="PF09532">
    <property type="entry name" value="FDF"/>
    <property type="match status" value="1"/>
</dbReference>
<reference evidence="10" key="1">
    <citation type="submission" date="2022-11" db="EMBL/GenBank/DDBJ databases">
        <title>Chromosome-level genome of Pogonophryne albipinna.</title>
        <authorList>
            <person name="Jo E."/>
        </authorList>
    </citation>
    <scope>NUCLEOTIDE SEQUENCE</scope>
    <source>
        <strain evidence="10">SGF0006</strain>
        <tissue evidence="10">Muscle</tissue>
    </source>
</reference>
<dbReference type="FunFam" id="2.30.30.100:FF:000026">
    <property type="entry name" value="Enhancer of mRNA-decapping protein 3"/>
    <property type="match status" value="1"/>
</dbReference>
<dbReference type="GO" id="GO:0033962">
    <property type="term" value="P:P-body assembly"/>
    <property type="evidence" value="ECO:0007669"/>
    <property type="project" value="TreeGrafter"/>
</dbReference>
<proteinExistence type="inferred from homology"/>